<comment type="caution">
    <text evidence="2">The sequence shown here is derived from an EMBL/GenBank/DDBJ whole genome shotgun (WGS) entry which is preliminary data.</text>
</comment>
<protein>
    <submittedName>
        <fullName evidence="2">Cupredoxin domain-containing protein</fullName>
    </submittedName>
</protein>
<dbReference type="Proteomes" id="UP001596013">
    <property type="component" value="Unassembled WGS sequence"/>
</dbReference>
<sequence>MQRLFIILSLLLLNGIALADELPQYTLVIRNHIYQPAELKVPADAKFKLIIENQDASPEEFESTEFSREKIVLPKSTVSIFVGPLKPGSYRFFGDFHQDTAQGRLIAE</sequence>
<gene>
    <name evidence="2" type="ORF">ACFPME_02635</name>
</gene>
<dbReference type="Pfam" id="PF13473">
    <property type="entry name" value="Cupredoxin_1"/>
    <property type="match status" value="1"/>
</dbReference>
<evidence type="ECO:0000259" key="1">
    <source>
        <dbReference type="Pfam" id="PF13473"/>
    </source>
</evidence>
<dbReference type="InterPro" id="IPR008972">
    <property type="entry name" value="Cupredoxin"/>
</dbReference>
<feature type="domain" description="EfeO-type cupredoxin-like" evidence="1">
    <location>
        <begin position="5"/>
        <end position="107"/>
    </location>
</feature>
<dbReference type="SUPFAM" id="SSF49503">
    <property type="entry name" value="Cupredoxins"/>
    <property type="match status" value="1"/>
</dbReference>
<dbReference type="RefSeq" id="WP_377301740.1">
    <property type="nucleotide sequence ID" value="NZ_JBHSMK010000002.1"/>
</dbReference>
<name>A0ABW0JHX0_9GAMM</name>
<evidence type="ECO:0000313" key="2">
    <source>
        <dbReference type="EMBL" id="MFC5435436.1"/>
    </source>
</evidence>
<keyword evidence="3" id="KW-1185">Reference proteome</keyword>
<accession>A0ABW0JHX0</accession>
<dbReference type="Gene3D" id="2.60.40.420">
    <property type="entry name" value="Cupredoxins - blue copper proteins"/>
    <property type="match status" value="1"/>
</dbReference>
<proteinExistence type="predicted"/>
<evidence type="ECO:0000313" key="3">
    <source>
        <dbReference type="Proteomes" id="UP001596013"/>
    </source>
</evidence>
<dbReference type="InterPro" id="IPR028096">
    <property type="entry name" value="EfeO_Cupredoxin"/>
</dbReference>
<reference evidence="3" key="1">
    <citation type="journal article" date="2019" name="Int. J. Syst. Evol. Microbiol.">
        <title>The Global Catalogue of Microorganisms (GCM) 10K type strain sequencing project: providing services to taxonomists for standard genome sequencing and annotation.</title>
        <authorList>
            <consortium name="The Broad Institute Genomics Platform"/>
            <consortium name="The Broad Institute Genome Sequencing Center for Infectious Disease"/>
            <person name="Wu L."/>
            <person name="Ma J."/>
        </authorList>
    </citation>
    <scope>NUCLEOTIDE SEQUENCE [LARGE SCALE GENOMIC DNA]</scope>
    <source>
        <strain evidence="3">JCM 17130</strain>
    </source>
</reference>
<dbReference type="EMBL" id="JBHSMK010000002">
    <property type="protein sequence ID" value="MFC5435436.1"/>
    <property type="molecule type" value="Genomic_DNA"/>
</dbReference>
<organism evidence="2 3">
    <name type="scientific">Rhodanobacter umsongensis</name>
    <dbReference type="NCBI Taxonomy" id="633153"/>
    <lineage>
        <taxon>Bacteria</taxon>
        <taxon>Pseudomonadati</taxon>
        <taxon>Pseudomonadota</taxon>
        <taxon>Gammaproteobacteria</taxon>
        <taxon>Lysobacterales</taxon>
        <taxon>Rhodanobacteraceae</taxon>
        <taxon>Rhodanobacter</taxon>
    </lineage>
</organism>